<accession>A0A4Y4AU47</accession>
<dbReference type="EMBL" id="BJNP01000001">
    <property type="protein sequence ID" value="GEC70580.1"/>
    <property type="molecule type" value="Genomic_DNA"/>
</dbReference>
<keyword evidence="5" id="KW-0479">Metal-binding</keyword>
<keyword evidence="9" id="KW-0482">Metalloprotease</keyword>
<evidence type="ECO:0000256" key="5">
    <source>
        <dbReference type="ARBA" id="ARBA00022723"/>
    </source>
</evidence>
<dbReference type="GO" id="GO:0046872">
    <property type="term" value="F:metal ion binding"/>
    <property type="evidence" value="ECO:0007669"/>
    <property type="project" value="UniProtKB-KW"/>
</dbReference>
<evidence type="ECO:0000256" key="10">
    <source>
        <dbReference type="ARBA" id="ARBA00023136"/>
    </source>
</evidence>
<name>A0A4Y4AU47_9FLAO</name>
<evidence type="ECO:0000256" key="8">
    <source>
        <dbReference type="ARBA" id="ARBA00022989"/>
    </source>
</evidence>
<keyword evidence="3" id="KW-0645">Protease</keyword>
<evidence type="ECO:0000256" key="6">
    <source>
        <dbReference type="ARBA" id="ARBA00022801"/>
    </source>
</evidence>
<dbReference type="GO" id="GO:0006508">
    <property type="term" value="P:proteolysis"/>
    <property type="evidence" value="ECO:0007669"/>
    <property type="project" value="UniProtKB-KW"/>
</dbReference>
<evidence type="ECO:0000313" key="14">
    <source>
        <dbReference type="Proteomes" id="UP000316775"/>
    </source>
</evidence>
<evidence type="ECO:0000313" key="13">
    <source>
        <dbReference type="EMBL" id="GEC70580.1"/>
    </source>
</evidence>
<dbReference type="Pfam" id="PF01435">
    <property type="entry name" value="Peptidase_M48"/>
    <property type="match status" value="1"/>
</dbReference>
<keyword evidence="8 11" id="KW-1133">Transmembrane helix</keyword>
<sequence>MNIEISTSFKKMTTKAILSIVLFLVVYVILLAVAIGLTALCLIGGLYVITARPSFLTLMLGIGLASLGFFILAFLFKFMFKKHKADRSHLTEITKETEPKLFHFIETIVNEAGTDFPKKIYLSPEVNASVFYDSSFWSMFFPVKKNLQIGLGLVNTITEQEFKAILAHEFGHFSQRSMKVGSYVYYVNQVIFNMLYDNDTFDKMIQKWANTSAYFSIFLMISVKIIEGIQWVLKKMYELINITYLALSREMEFHADEVAANVAGILPLQESLLRMDLVDASYNAVIDFYGDKIVQGFKSRNIYKEQEFVLEFLAKDSQLQFKNNLPIVTLLDISKFNKSKLVIENQWASHPSVEDRCSNLDRVNVYKEYSNQQLANTIFCDIESTQEKLTSKLFASIENVDTFKEFTLKEYKNEFQNQFEKNTFNKIYNGYYDNKNPNYFDINKLEKPLVINSLETLFSKEKIDMVYDFIALKNDEVLIENIADKKLNIKSFDYDGHKFKAKNAIELIPEIRKNVENLEKAITENDIAIFSYFQNIAKKDYQDGALIMRYKAFFAYDHEYDQKIELYNDLINQSHFMTLITPIDEIKSNFKKLYKSEIEIKKEITNMLGNQLYTKELTVEIKESFELYLKENWIYFSNDKYIDDEIQIFYKAIYNYHFLLSRGYFLLKKDLLDFQNQLLVNNGDIILQSSGLNDGNSVIIN</sequence>
<protein>
    <recommendedName>
        <fullName evidence="12">Peptidase M48 domain-containing protein</fullName>
    </recommendedName>
</protein>
<comment type="caution">
    <text evidence="13">The sequence shown here is derived from an EMBL/GenBank/DDBJ whole genome shotgun (WGS) entry which is preliminary data.</text>
</comment>
<proteinExistence type="predicted"/>
<dbReference type="AlphaFoldDB" id="A0A4Y4AU47"/>
<dbReference type="STRING" id="983.SAMN05443543_103225"/>
<evidence type="ECO:0000256" key="3">
    <source>
        <dbReference type="ARBA" id="ARBA00022670"/>
    </source>
</evidence>
<dbReference type="InterPro" id="IPR001915">
    <property type="entry name" value="Peptidase_M48"/>
</dbReference>
<dbReference type="PANTHER" id="PTHR43221">
    <property type="entry name" value="PROTEASE HTPX"/>
    <property type="match status" value="1"/>
</dbReference>
<organism evidence="13 14">
    <name type="scientific">Flavobacterium flevense</name>
    <dbReference type="NCBI Taxonomy" id="983"/>
    <lineage>
        <taxon>Bacteria</taxon>
        <taxon>Pseudomonadati</taxon>
        <taxon>Bacteroidota</taxon>
        <taxon>Flavobacteriia</taxon>
        <taxon>Flavobacteriales</taxon>
        <taxon>Flavobacteriaceae</taxon>
        <taxon>Flavobacterium</taxon>
    </lineage>
</organism>
<evidence type="ECO:0000256" key="4">
    <source>
        <dbReference type="ARBA" id="ARBA00022692"/>
    </source>
</evidence>
<evidence type="ECO:0000259" key="12">
    <source>
        <dbReference type="Pfam" id="PF01435"/>
    </source>
</evidence>
<dbReference type="GO" id="GO:0004222">
    <property type="term" value="F:metalloendopeptidase activity"/>
    <property type="evidence" value="ECO:0007669"/>
    <property type="project" value="InterPro"/>
</dbReference>
<gene>
    <name evidence="13" type="ORF">FFL01_01190</name>
</gene>
<keyword evidence="6" id="KW-0378">Hydrolase</keyword>
<evidence type="ECO:0000256" key="11">
    <source>
        <dbReference type="SAM" id="Phobius"/>
    </source>
</evidence>
<feature type="transmembrane region" description="Helical" evidence="11">
    <location>
        <begin position="20"/>
        <end position="49"/>
    </location>
</feature>
<feature type="transmembrane region" description="Helical" evidence="11">
    <location>
        <begin position="213"/>
        <end position="233"/>
    </location>
</feature>
<comment type="cofactor">
    <cofactor evidence="1">
        <name>Zn(2+)</name>
        <dbReference type="ChEBI" id="CHEBI:29105"/>
    </cofactor>
</comment>
<keyword evidence="7" id="KW-0862">Zinc</keyword>
<evidence type="ECO:0000256" key="9">
    <source>
        <dbReference type="ARBA" id="ARBA00023049"/>
    </source>
</evidence>
<feature type="transmembrane region" description="Helical" evidence="11">
    <location>
        <begin position="55"/>
        <end position="80"/>
    </location>
</feature>
<dbReference type="InterPro" id="IPR050083">
    <property type="entry name" value="HtpX_protease"/>
</dbReference>
<dbReference type="CDD" id="cd07328">
    <property type="entry name" value="M48_Ste24p_like"/>
    <property type="match status" value="1"/>
</dbReference>
<evidence type="ECO:0000256" key="1">
    <source>
        <dbReference type="ARBA" id="ARBA00001947"/>
    </source>
</evidence>
<feature type="domain" description="Peptidase M48" evidence="12">
    <location>
        <begin position="148"/>
        <end position="362"/>
    </location>
</feature>
<dbReference type="Proteomes" id="UP000316775">
    <property type="component" value="Unassembled WGS sequence"/>
</dbReference>
<dbReference type="Gene3D" id="3.30.2010.10">
    <property type="entry name" value="Metalloproteases ('zincins'), catalytic domain"/>
    <property type="match status" value="1"/>
</dbReference>
<evidence type="ECO:0000256" key="7">
    <source>
        <dbReference type="ARBA" id="ARBA00022833"/>
    </source>
</evidence>
<reference evidence="13 14" key="1">
    <citation type="submission" date="2019-06" db="EMBL/GenBank/DDBJ databases">
        <title>Whole genome shotgun sequence of Flavobacterium flevense NBRC 14960.</title>
        <authorList>
            <person name="Hosoyama A."/>
            <person name="Uohara A."/>
            <person name="Ohji S."/>
            <person name="Ichikawa N."/>
        </authorList>
    </citation>
    <scope>NUCLEOTIDE SEQUENCE [LARGE SCALE GENOMIC DNA]</scope>
    <source>
        <strain evidence="13 14">NBRC 14960</strain>
    </source>
</reference>
<keyword evidence="2" id="KW-1003">Cell membrane</keyword>
<keyword evidence="14" id="KW-1185">Reference proteome</keyword>
<dbReference type="OrthoDB" id="9789270at2"/>
<keyword evidence="4 11" id="KW-0812">Transmembrane</keyword>
<dbReference type="RefSeq" id="WP_073243480.1">
    <property type="nucleotide sequence ID" value="NZ_BJNP01000001.1"/>
</dbReference>
<keyword evidence="10 11" id="KW-0472">Membrane</keyword>
<evidence type="ECO:0000256" key="2">
    <source>
        <dbReference type="ARBA" id="ARBA00022475"/>
    </source>
</evidence>
<dbReference type="PANTHER" id="PTHR43221:SF2">
    <property type="entry name" value="PROTEASE HTPX HOMOLOG"/>
    <property type="match status" value="1"/>
</dbReference>